<dbReference type="RefSeq" id="WP_188753949.1">
    <property type="nucleotide sequence ID" value="NZ_BMIK01000034.1"/>
</dbReference>
<reference evidence="2" key="1">
    <citation type="journal article" date="2019" name="Int. J. Syst. Evol. Microbiol.">
        <title>The Global Catalogue of Microorganisms (GCM) 10K type strain sequencing project: providing services to taxonomists for standard genome sequencing and annotation.</title>
        <authorList>
            <consortium name="The Broad Institute Genomics Platform"/>
            <consortium name="The Broad Institute Genome Sequencing Center for Infectious Disease"/>
            <person name="Wu L."/>
            <person name="Ma J."/>
        </authorList>
    </citation>
    <scope>NUCLEOTIDE SEQUENCE [LARGE SCALE GENOMIC DNA]</scope>
    <source>
        <strain evidence="2">CGMCC 1.15342</strain>
    </source>
</reference>
<gene>
    <name evidence="1" type="ORF">GCM10011386_47150</name>
</gene>
<evidence type="ECO:0000313" key="1">
    <source>
        <dbReference type="EMBL" id="GGC49451.1"/>
    </source>
</evidence>
<protein>
    <submittedName>
        <fullName evidence="1">Uncharacterized protein</fullName>
    </submittedName>
</protein>
<accession>A0ABQ1MYQ6</accession>
<comment type="caution">
    <text evidence="1">The sequence shown here is derived from an EMBL/GenBank/DDBJ whole genome shotgun (WGS) entry which is preliminary data.</text>
</comment>
<organism evidence="1 2">
    <name type="scientific">Parapedobacter defluvii</name>
    <dbReference type="NCBI Taxonomy" id="2045106"/>
    <lineage>
        <taxon>Bacteria</taxon>
        <taxon>Pseudomonadati</taxon>
        <taxon>Bacteroidota</taxon>
        <taxon>Sphingobacteriia</taxon>
        <taxon>Sphingobacteriales</taxon>
        <taxon>Sphingobacteriaceae</taxon>
        <taxon>Parapedobacter</taxon>
    </lineage>
</organism>
<keyword evidence="2" id="KW-1185">Reference proteome</keyword>
<dbReference type="Proteomes" id="UP000597338">
    <property type="component" value="Unassembled WGS sequence"/>
</dbReference>
<dbReference type="EMBL" id="BMIK01000034">
    <property type="protein sequence ID" value="GGC49451.1"/>
    <property type="molecule type" value="Genomic_DNA"/>
</dbReference>
<name>A0ABQ1MYQ6_9SPHI</name>
<sequence>MSSYPLHFTAILVCLGLLIGGCSKSDDGPGKEEEVPGAYYIRYKANGANHEYTDEKLIYAIFLTLPDTDARQCLIQGRMHEDDQNRDAVFFAVTDAVPLETGTIYRLSERLEWPEYHQSISRVFGSHYNASGEKYHAQLYQLPSLPFEVKDDATAQFSQISDKTVKGTFSMRAYTTYPDLKEVIITDGEFYVPILISNENR</sequence>
<evidence type="ECO:0000313" key="2">
    <source>
        <dbReference type="Proteomes" id="UP000597338"/>
    </source>
</evidence>
<proteinExistence type="predicted"/>